<reference evidence="3" key="1">
    <citation type="submission" date="2024-07" db="EMBL/GenBank/DDBJ databases">
        <title>Identification and characteristics of a novel species of coltsfoot's symbiotic bacteria.</title>
        <authorList>
            <person name="Juszczyk A."/>
            <person name="Jasielczuk I."/>
            <person name="Gurgul A."/>
            <person name="Rogala M."/>
            <person name="Kowalczyk A."/>
            <person name="Szmatola T."/>
            <person name="Kosecka-Strojek M."/>
            <person name="Arent Z."/>
            <person name="Latowski D."/>
        </authorList>
    </citation>
    <scope>NUCLEOTIDE SEQUENCE</scope>
    <source>
        <strain evidence="3">Hg7Tf</strain>
    </source>
</reference>
<evidence type="ECO:0000259" key="2">
    <source>
        <dbReference type="Pfam" id="PF20178"/>
    </source>
</evidence>
<sequence length="1555" mass="171644">MSRPTTSLSALDFKQAVALQFADRPTLRQVAAQKILQLVVEHYPVIGAIQPPLIDAEPLRLIIPQSANSGVQQSLVQVVLQAVLDASVLNLERVNDGVHGLFPAAPHRFEGSGDHEFFAIEGMSDAFNALVLELPYHFQQAQVDYWHGESSSGVSRDRWLQQTLKSALLRNLSLQGLDSQQQECIHGLLKGGAERPAVFTVEVQLETDGEPFLKMLPNLLVIGEWDERTVVLWCAPSSVVKCFDSLDSFASALGDELAGQYRFESMSWNRFELEGDVHSQQAALLLDAMLGSVQRLRYSTLADVAKLEQAYAALCDPSQWFIENYFAVIDVNAAPPPGLLKASAGDSFAYQCALFDLALTQAESKGRSALDNLLDLHSFASQCLREQLLADYPDEANYLPDDLNLTLTVARGIPGGAGAGVGGGSIETRTMTLTQFAIGNLSSLQGATLTAIEHREGQLIMAWMNINYVKSLVEQVDIGGRYPHYVAQKLDDPINREQRVSCFAREWRSSLLFSALAAKVDGSLSEGGLQCVADYCAGRVDRNVPAITLMPLAFKREPTASQADLVHGMYVFFSVQPTTVLLYRPLYAKAPLMEFPSLEAMMVAIRQTGALQDSILDWVAPDARSVYDYGGFSEPHLGRPIIDTSLLPEAVQPASLALQFWGLNVDAKMYSANRDLLVELADRQSVSNTESRWALLTEGAWLLFDVATLLVRGPVATVAWLVQAIRGVQSDFSALTQGNHFEKSLAVVDLILNLGMALFHVHLPRRELPVFVRLPEASDLDGPTRQGPGYDPVALTPTQGKVGLPGALSEQRATQLDFTWRGGNGLNMLAPVQRETLLAMRSAVPLNGLKPLGSGSARGLYLVEGRYYVALAGDTYAVQRSAEGVRVVDGQGHPGPWLSFEWDGWRVDGGLRLRGGMPKSRRQIQEEANRKQLEENREREAGLAQRHNELAQQFNKLKAFLTAKDAQIEALENEVEQDDLKTAELAGLKSLRKLTNLKVVYALKPLIENSFTHDKVASDIAKMSRLEPILADVIGEQRSSIRQELIDNCSVFYNELATIINNEGVDKLAEAVAIRPESEAEVEQYRHFLVSLEKVVGWETDLVELSRTFDLLLEDTLKDNSIVFKDEAGTKANKNREVGEIIARRRETAVDLDVRLLLDLAELSLDRLASVDASVLEQYHNYLAGESLTSAGTAHGDLAGSGLALAEQIEVLNGIVEAYDETLVLVDYLHTLGGAAIKSDKLQLYKAELSSLKNAAVSELSQAVREQELEMPRLPRPSLYAARGGKRRLVRTQRGRSVLAEEFEVDGVAVVQQRESRTGRVLKQFHQQGNEWVEAVSPPVEEVAPPVASKNPAADRSRARTLIGEVDAVITLAHQYSPDQPLGLSSVIEGHTEKMHETLASLSLSSPDDELSEELDSNIRRLSNARRDMLISLYLNTKHPTANSLRFLHQERRITIESAVRRKALSASDFLDVYEVRRLAEHGQAKGDGLWEAHFHYPSIDTPARQFSKGHLKVWWQRKLGREAQLRAAGAGKELLEIYRSELRLPDVEGIIPFD</sequence>
<evidence type="ECO:0000313" key="3">
    <source>
        <dbReference type="EMBL" id="XDK36059.1"/>
    </source>
</evidence>
<keyword evidence="1" id="KW-0175">Coiled coil</keyword>
<evidence type="ECO:0000256" key="1">
    <source>
        <dbReference type="SAM" id="Coils"/>
    </source>
</evidence>
<proteinExistence type="predicted"/>
<dbReference type="Pfam" id="PF20178">
    <property type="entry name" value="ToxA_N"/>
    <property type="match status" value="1"/>
</dbReference>
<organism evidence="3">
    <name type="scientific">Pseudomonas sp. Hg7Tf</name>
    <dbReference type="NCBI Taxonomy" id="3236988"/>
    <lineage>
        <taxon>Bacteria</taxon>
        <taxon>Pseudomonadati</taxon>
        <taxon>Pseudomonadota</taxon>
        <taxon>Gammaproteobacteria</taxon>
        <taxon>Pseudomonadales</taxon>
        <taxon>Pseudomonadaceae</taxon>
        <taxon>Pseudomonas</taxon>
    </lineage>
</organism>
<accession>A0AB39I0I9</accession>
<dbReference type="InterPro" id="IPR046673">
    <property type="entry name" value="ToxA_N"/>
</dbReference>
<dbReference type="EMBL" id="CP162607">
    <property type="protein sequence ID" value="XDK36059.1"/>
    <property type="molecule type" value="Genomic_DNA"/>
</dbReference>
<protein>
    <submittedName>
        <fullName evidence="3">DUF6543 domain-containing protein</fullName>
    </submittedName>
</protein>
<name>A0AB39I0I9_9PSED</name>
<feature type="domain" description="Dermonecrotic toxin N-terminal" evidence="2">
    <location>
        <begin position="370"/>
        <end position="607"/>
    </location>
</feature>
<dbReference type="RefSeq" id="WP_280043074.1">
    <property type="nucleotide sequence ID" value="NZ_CP162607.1"/>
</dbReference>
<feature type="coiled-coil region" evidence="1">
    <location>
        <begin position="921"/>
        <end position="981"/>
    </location>
</feature>
<gene>
    <name evidence="3" type="ORF">AB4Y39_20470</name>
</gene>